<name>A0ACC2YNV3_9PEZI</name>
<gene>
    <name evidence="1" type="ORF">H2199_007699</name>
</gene>
<comment type="caution">
    <text evidence="1">The sequence shown here is derived from an EMBL/GenBank/DDBJ whole genome shotgun (WGS) entry which is preliminary data.</text>
</comment>
<proteinExistence type="predicted"/>
<organism evidence="1 2">
    <name type="scientific">Coniosporium tulheliwenetii</name>
    <dbReference type="NCBI Taxonomy" id="3383036"/>
    <lineage>
        <taxon>Eukaryota</taxon>
        <taxon>Fungi</taxon>
        <taxon>Dikarya</taxon>
        <taxon>Ascomycota</taxon>
        <taxon>Pezizomycotina</taxon>
        <taxon>Dothideomycetes</taxon>
        <taxon>Dothideomycetes incertae sedis</taxon>
        <taxon>Coniosporium</taxon>
    </lineage>
</organism>
<protein>
    <submittedName>
        <fullName evidence="1">Uncharacterized protein</fullName>
    </submittedName>
</protein>
<keyword evidence="2" id="KW-1185">Reference proteome</keyword>
<dbReference type="EMBL" id="JAPDRP010000024">
    <property type="protein sequence ID" value="KAJ9636705.1"/>
    <property type="molecule type" value="Genomic_DNA"/>
</dbReference>
<reference evidence="1" key="1">
    <citation type="submission" date="2022-10" db="EMBL/GenBank/DDBJ databases">
        <title>Culturing micro-colonial fungi from biological soil crusts in the Mojave desert and describing Neophaeococcomyces mojavensis, and introducing the new genera and species Taxawa tesnikishii.</title>
        <authorList>
            <person name="Kurbessoian T."/>
            <person name="Stajich J.E."/>
        </authorList>
    </citation>
    <scope>NUCLEOTIDE SEQUENCE</scope>
    <source>
        <strain evidence="1">JES_115</strain>
    </source>
</reference>
<sequence>MASRRAIVRLSLRSSASAIIRKPLSVPQTSLHQGLRAPVLRAGATQFQQIRWHSAPPSNSKVYNYEQVHFPPSSLTKKPPAPPLAPTNTTPQVKAIVESPSDDTVLIDVREPSEYEAGYIPTALNIPISSQPDALFLSSEEFQDRFGFIKPPPQKTLVFYCKAGVRSSAAAQLALQHGYEKVGEYRGVGWIGVRGGEESGQGPKGHKGGKAPV</sequence>
<accession>A0ACC2YNV3</accession>
<evidence type="ECO:0000313" key="2">
    <source>
        <dbReference type="Proteomes" id="UP001172680"/>
    </source>
</evidence>
<evidence type="ECO:0000313" key="1">
    <source>
        <dbReference type="EMBL" id="KAJ9636705.1"/>
    </source>
</evidence>
<dbReference type="Proteomes" id="UP001172680">
    <property type="component" value="Unassembled WGS sequence"/>
</dbReference>